<accession>B6IFX7</accession>
<dbReference type="GeneID" id="68918710"/>
<dbReference type="HOGENOM" id="CLU_2924790_0_0_1"/>
<dbReference type="Proteomes" id="UP000008549">
    <property type="component" value="Unassembled WGS sequence"/>
</dbReference>
<protein>
    <submittedName>
        <fullName evidence="1">Protein CBG27255</fullName>
    </submittedName>
</protein>
<organism evidence="1 2">
    <name type="scientific">Caenorhabditis briggsae</name>
    <dbReference type="NCBI Taxonomy" id="6238"/>
    <lineage>
        <taxon>Eukaryota</taxon>
        <taxon>Metazoa</taxon>
        <taxon>Ecdysozoa</taxon>
        <taxon>Nematoda</taxon>
        <taxon>Chromadorea</taxon>
        <taxon>Rhabditida</taxon>
        <taxon>Rhabditina</taxon>
        <taxon>Rhabditomorpha</taxon>
        <taxon>Rhabditoidea</taxon>
        <taxon>Rhabditidae</taxon>
        <taxon>Peloderinae</taxon>
        <taxon>Caenorhabditis</taxon>
    </lineage>
</organism>
<dbReference type="AlphaFoldDB" id="B6IFX7"/>
<dbReference type="RefSeq" id="XP_045098363.1">
    <property type="nucleotide sequence ID" value="XM_045238245.1"/>
</dbReference>
<name>B6IFX7_CAEBR</name>
<keyword evidence="2" id="KW-1185">Reference proteome</keyword>
<reference evidence="1 2" key="1">
    <citation type="journal article" date="2003" name="PLoS Biol.">
        <title>The genome sequence of Caenorhabditis briggsae: a platform for comparative genomics.</title>
        <authorList>
            <person name="Stein L.D."/>
            <person name="Bao Z."/>
            <person name="Blasiar D."/>
            <person name="Blumenthal T."/>
            <person name="Brent M.R."/>
            <person name="Chen N."/>
            <person name="Chinwalla A."/>
            <person name="Clarke L."/>
            <person name="Clee C."/>
            <person name="Coghlan A."/>
            <person name="Coulson A."/>
            <person name="D'Eustachio P."/>
            <person name="Fitch D.H."/>
            <person name="Fulton L.A."/>
            <person name="Fulton R.E."/>
            <person name="Griffiths-Jones S."/>
            <person name="Harris T.W."/>
            <person name="Hillier L.W."/>
            <person name="Kamath R."/>
            <person name="Kuwabara P.E."/>
            <person name="Mardis E.R."/>
            <person name="Marra M.A."/>
            <person name="Miner T.L."/>
            <person name="Minx P."/>
            <person name="Mullikin J.C."/>
            <person name="Plumb R.W."/>
            <person name="Rogers J."/>
            <person name="Schein J.E."/>
            <person name="Sohrmann M."/>
            <person name="Spieth J."/>
            <person name="Stajich J.E."/>
            <person name="Wei C."/>
            <person name="Willey D."/>
            <person name="Wilson R.K."/>
            <person name="Durbin R."/>
            <person name="Waterston R.H."/>
        </authorList>
    </citation>
    <scope>NUCLEOTIDE SEQUENCE [LARGE SCALE GENOMIC DNA]</scope>
    <source>
        <strain evidence="1 2">AF16</strain>
    </source>
</reference>
<dbReference type="KEGG" id="cbr:CBG_27255"/>
<dbReference type="InParanoid" id="B6IFX7"/>
<reference evidence="1 2" key="2">
    <citation type="journal article" date="2011" name="PLoS Genet.">
        <title>Caenorhabditis briggsae recombinant inbred line genotypes reveal inter-strain incompatibility and the evolution of recombination.</title>
        <authorList>
            <person name="Ross J.A."/>
            <person name="Koboldt D.C."/>
            <person name="Staisch J.E."/>
            <person name="Chamberlin H.M."/>
            <person name="Gupta B.P."/>
            <person name="Miller R.D."/>
            <person name="Baird S.E."/>
            <person name="Haag E.S."/>
        </authorList>
    </citation>
    <scope>NUCLEOTIDE SEQUENCE [LARGE SCALE GENOMIC DNA]</scope>
    <source>
        <strain evidence="1 2">AF16</strain>
    </source>
</reference>
<dbReference type="CTD" id="68918710"/>
<sequence>MMITSSLCHTLNLTVMTIKQEKSFEGSKVVKANIGSLISLLKPFLTTNHQIKVSDNEMSAA</sequence>
<gene>
    <name evidence="1" type="ORF">CBG27255</name>
    <name evidence="1" type="ORF">CBG_27255</name>
</gene>
<evidence type="ECO:0000313" key="1">
    <source>
        <dbReference type="EMBL" id="CAR98793.1"/>
    </source>
</evidence>
<evidence type="ECO:0000313" key="2">
    <source>
        <dbReference type="Proteomes" id="UP000008549"/>
    </source>
</evidence>
<dbReference type="EMBL" id="HE601135">
    <property type="protein sequence ID" value="CAR98793.1"/>
    <property type="molecule type" value="Genomic_DNA"/>
</dbReference>
<proteinExistence type="predicted"/>